<evidence type="ECO:0000256" key="24">
    <source>
        <dbReference type="ARBA" id="ARBA00076380"/>
    </source>
</evidence>
<dbReference type="GO" id="GO:0004674">
    <property type="term" value="F:protein serine/threonine kinase activity"/>
    <property type="evidence" value="ECO:0000318"/>
    <property type="project" value="GO_Central"/>
</dbReference>
<dbReference type="SUPFAM" id="SSF56112">
    <property type="entry name" value="Protein kinase-like (PK-like)"/>
    <property type="match status" value="1"/>
</dbReference>
<dbReference type="FunFam" id="1.10.287.110:FF:000002">
    <property type="entry name" value="putative tyrosine-protein phosphatase auxilin isoform X2"/>
    <property type="match status" value="1"/>
</dbReference>
<dbReference type="InterPro" id="IPR035892">
    <property type="entry name" value="C2_domain_sf"/>
</dbReference>
<evidence type="ECO:0000256" key="3">
    <source>
        <dbReference type="ARBA" id="ARBA00004556"/>
    </source>
</evidence>
<evidence type="ECO:0000256" key="14">
    <source>
        <dbReference type="ARBA" id="ARBA00022840"/>
    </source>
</evidence>
<dbReference type="GO" id="GO:0005925">
    <property type="term" value="C:focal adhesion"/>
    <property type="evidence" value="ECO:0007669"/>
    <property type="project" value="UniProtKB-SubCell"/>
</dbReference>
<dbReference type="GO" id="GO:0045747">
    <property type="term" value="P:positive regulation of Notch signaling pathway"/>
    <property type="evidence" value="ECO:0000318"/>
    <property type="project" value="GO_Central"/>
</dbReference>
<feature type="region of interest" description="Disordered" evidence="25">
    <location>
        <begin position="763"/>
        <end position="854"/>
    </location>
</feature>
<keyword evidence="10" id="KW-0597">Phosphoprotein</keyword>
<organism evidence="30 31">
    <name type="scientific">Branchiostoma floridae</name>
    <name type="common">Florida lancelet</name>
    <name type="synonym">Amphioxus</name>
    <dbReference type="NCBI Taxonomy" id="7739"/>
    <lineage>
        <taxon>Eukaryota</taxon>
        <taxon>Metazoa</taxon>
        <taxon>Chordata</taxon>
        <taxon>Cephalochordata</taxon>
        <taxon>Leptocardii</taxon>
        <taxon>Amphioxiformes</taxon>
        <taxon>Branchiostomatidae</taxon>
        <taxon>Branchiostoma</taxon>
    </lineage>
</organism>
<dbReference type="EC" id="2.7.11.1" evidence="6"/>
<dbReference type="PROSITE" id="PS00108">
    <property type="entry name" value="PROTEIN_KINASE_ST"/>
    <property type="match status" value="1"/>
</dbReference>
<dbReference type="GO" id="GO:0048471">
    <property type="term" value="C:perinuclear region of cytoplasm"/>
    <property type="evidence" value="ECO:0007669"/>
    <property type="project" value="UniProtKB-SubCell"/>
</dbReference>
<feature type="compositionally biased region" description="Polar residues" evidence="25">
    <location>
        <begin position="1054"/>
        <end position="1065"/>
    </location>
</feature>
<keyword evidence="11" id="KW-0808">Transferase</keyword>
<dbReference type="CDD" id="cd14564">
    <property type="entry name" value="PTP_GAK"/>
    <property type="match status" value="1"/>
</dbReference>
<evidence type="ECO:0000256" key="1">
    <source>
        <dbReference type="ARBA" id="ARBA00004132"/>
    </source>
</evidence>
<keyword evidence="17" id="KW-0333">Golgi apparatus</keyword>
<dbReference type="InterPro" id="IPR029021">
    <property type="entry name" value="Prot-tyrosine_phosphatase-like"/>
</dbReference>
<dbReference type="Gene3D" id="3.90.190.10">
    <property type="entry name" value="Protein tyrosine phosphatase superfamily"/>
    <property type="match status" value="1"/>
</dbReference>
<dbReference type="FunFam" id="1.10.510.10:FF:000228">
    <property type="entry name" value="cyclin-G-associated kinase isoform X1"/>
    <property type="match status" value="1"/>
</dbReference>
<protein>
    <recommendedName>
        <fullName evidence="23">Cyclin-G-associated kinase</fullName>
        <ecNumber evidence="6">2.7.11.1</ecNumber>
    </recommendedName>
    <alternativeName>
        <fullName evidence="24">DnaJ homolog subfamily C member 26</fullName>
    </alternativeName>
</protein>
<reference evidence="31" key="2">
    <citation type="submission" date="2025-08" db="UniProtKB">
        <authorList>
            <consortium name="RefSeq"/>
        </authorList>
    </citation>
    <scope>IDENTIFICATION</scope>
    <source>
        <strain evidence="31">S238N-H82</strain>
        <tissue evidence="31">Testes</tissue>
    </source>
</reference>
<comment type="similarity">
    <text evidence="5">Belongs to the protein kinase superfamily. AGC Ser/Thr protein kinase family. PKC subfamily.</text>
</comment>
<accession>A0A9J7MEY7</accession>
<evidence type="ECO:0000256" key="5">
    <source>
        <dbReference type="ARBA" id="ARBA00005490"/>
    </source>
</evidence>
<comment type="catalytic activity">
    <reaction evidence="21">
        <text>L-seryl-[protein] + ATP = O-phospho-L-seryl-[protein] + ADP + H(+)</text>
        <dbReference type="Rhea" id="RHEA:17989"/>
        <dbReference type="Rhea" id="RHEA-COMP:9863"/>
        <dbReference type="Rhea" id="RHEA-COMP:11604"/>
        <dbReference type="ChEBI" id="CHEBI:15378"/>
        <dbReference type="ChEBI" id="CHEBI:29999"/>
        <dbReference type="ChEBI" id="CHEBI:30616"/>
        <dbReference type="ChEBI" id="CHEBI:83421"/>
        <dbReference type="ChEBI" id="CHEBI:456216"/>
        <dbReference type="EC" id="2.7.11.1"/>
    </reaction>
</comment>
<keyword evidence="16" id="KW-0007">Acetylation</keyword>
<comment type="catalytic activity">
    <reaction evidence="20">
        <text>L-threonyl-[protein] + ATP = O-phospho-L-threonyl-[protein] + ADP + H(+)</text>
        <dbReference type="Rhea" id="RHEA:46608"/>
        <dbReference type="Rhea" id="RHEA-COMP:11060"/>
        <dbReference type="Rhea" id="RHEA-COMP:11605"/>
        <dbReference type="ChEBI" id="CHEBI:15378"/>
        <dbReference type="ChEBI" id="CHEBI:30013"/>
        <dbReference type="ChEBI" id="CHEBI:30616"/>
        <dbReference type="ChEBI" id="CHEBI:61977"/>
        <dbReference type="ChEBI" id="CHEBI:456216"/>
        <dbReference type="EC" id="2.7.11.1"/>
    </reaction>
</comment>
<dbReference type="InterPro" id="IPR029023">
    <property type="entry name" value="Tensin_phosphatase"/>
</dbReference>
<dbReference type="PROSITE" id="PS51181">
    <property type="entry name" value="PPASE_TENSIN"/>
    <property type="match status" value="1"/>
</dbReference>
<feature type="region of interest" description="Disordered" evidence="25">
    <location>
        <begin position="1054"/>
        <end position="1206"/>
    </location>
</feature>
<dbReference type="PROSITE" id="PS50076">
    <property type="entry name" value="DNAJ_2"/>
    <property type="match status" value="1"/>
</dbReference>
<dbReference type="GeneID" id="118432516"/>
<keyword evidence="12" id="KW-0547">Nucleotide-binding</keyword>
<dbReference type="Pfam" id="PF00069">
    <property type="entry name" value="Pkinase"/>
    <property type="match status" value="1"/>
</dbReference>
<feature type="compositionally biased region" description="Polar residues" evidence="25">
    <location>
        <begin position="1074"/>
        <end position="1097"/>
    </location>
</feature>
<gene>
    <name evidence="31" type="primary">LOC118432516</name>
</gene>
<feature type="domain" description="Phosphatase tensin-type" evidence="28">
    <location>
        <begin position="388"/>
        <end position="555"/>
    </location>
</feature>
<keyword evidence="18" id="KW-0131">Cell cycle</keyword>
<dbReference type="GO" id="GO:0035612">
    <property type="term" value="F:AP-2 adaptor complex binding"/>
    <property type="evidence" value="ECO:0000318"/>
    <property type="project" value="GO_Central"/>
</dbReference>
<evidence type="ECO:0000256" key="7">
    <source>
        <dbReference type="ARBA" id="ARBA00022481"/>
    </source>
</evidence>
<dbReference type="PROSITE" id="PS51182">
    <property type="entry name" value="C2_TENSIN"/>
    <property type="match status" value="1"/>
</dbReference>
<feature type="domain" description="J" evidence="27">
    <location>
        <begin position="1286"/>
        <end position="1350"/>
    </location>
</feature>
<dbReference type="FunFam" id="3.90.190.10:FF:000008">
    <property type="entry name" value="putative tyrosine-protein phosphatase auxilin isoform X2"/>
    <property type="match status" value="1"/>
</dbReference>
<dbReference type="SUPFAM" id="SSF52799">
    <property type="entry name" value="(Phosphotyrosine protein) phosphatases II"/>
    <property type="match status" value="1"/>
</dbReference>
<keyword evidence="19" id="KW-0968">Cytoplasmic vesicle</keyword>
<keyword evidence="8" id="KW-0963">Cytoplasm</keyword>
<dbReference type="InterPro" id="IPR008271">
    <property type="entry name" value="Ser/Thr_kinase_AS"/>
</dbReference>
<keyword evidence="14" id="KW-0067">ATP-binding</keyword>
<dbReference type="Pfam" id="PF10409">
    <property type="entry name" value="PTEN_C2"/>
    <property type="match status" value="1"/>
</dbReference>
<evidence type="ECO:0000256" key="4">
    <source>
        <dbReference type="ARBA" id="ARBA00004601"/>
    </source>
</evidence>
<feature type="compositionally biased region" description="Polar residues" evidence="25">
    <location>
        <begin position="763"/>
        <end position="781"/>
    </location>
</feature>
<evidence type="ECO:0000259" key="28">
    <source>
        <dbReference type="PROSITE" id="PS51181"/>
    </source>
</evidence>
<proteinExistence type="inferred from homology"/>
<dbReference type="InterPro" id="IPR001623">
    <property type="entry name" value="DnaJ_domain"/>
</dbReference>
<comment type="subcellular location">
    <subcellularLocation>
        <location evidence="2">Cell junction</location>
        <location evidence="2">Focal adhesion</location>
    </subcellularLocation>
    <subcellularLocation>
        <location evidence="3">Cytoplasm</location>
        <location evidence="3">Perinuclear region</location>
    </subcellularLocation>
    <subcellularLocation>
        <location evidence="1">Cytoplasmic vesicle</location>
        <location evidence="1">Clathrin-coated vesicle</location>
    </subcellularLocation>
    <subcellularLocation>
        <location evidence="4">Golgi apparatus</location>
        <location evidence="4">trans-Golgi network</location>
    </subcellularLocation>
</comment>
<dbReference type="PANTHER" id="PTHR22967">
    <property type="entry name" value="SERINE/THREONINE PROTEIN KINASE"/>
    <property type="match status" value="1"/>
</dbReference>
<feature type="region of interest" description="Disordered" evidence="25">
    <location>
        <begin position="317"/>
        <end position="362"/>
    </location>
</feature>
<feature type="domain" description="Protein kinase" evidence="26">
    <location>
        <begin position="35"/>
        <end position="311"/>
    </location>
</feature>
<dbReference type="SMART" id="SM00220">
    <property type="entry name" value="S_TKc"/>
    <property type="match status" value="1"/>
</dbReference>
<dbReference type="SUPFAM" id="SSF49562">
    <property type="entry name" value="C2 domain (Calcium/lipid-binding domain, CaLB)"/>
    <property type="match status" value="1"/>
</dbReference>
<dbReference type="GO" id="GO:0005794">
    <property type="term" value="C:Golgi apparatus"/>
    <property type="evidence" value="ECO:0007669"/>
    <property type="project" value="UniProtKB-SubCell"/>
</dbReference>
<feature type="compositionally biased region" description="Low complexity" evidence="25">
    <location>
        <begin position="1156"/>
        <end position="1180"/>
    </location>
</feature>
<name>A0A9J7MEY7_BRAFL</name>
<evidence type="ECO:0000256" key="21">
    <source>
        <dbReference type="ARBA" id="ARBA00048679"/>
    </source>
</evidence>
<evidence type="ECO:0000256" key="22">
    <source>
        <dbReference type="ARBA" id="ARBA00054326"/>
    </source>
</evidence>
<dbReference type="FunFam" id="2.60.40.1110:FF:000001">
    <property type="entry name" value="cyclin-G-associated kinase isoform X2"/>
    <property type="match status" value="1"/>
</dbReference>
<evidence type="ECO:0000256" key="15">
    <source>
        <dbReference type="ARBA" id="ARBA00022949"/>
    </source>
</evidence>
<evidence type="ECO:0000256" key="12">
    <source>
        <dbReference type="ARBA" id="ARBA00022741"/>
    </source>
</evidence>
<dbReference type="Gene3D" id="1.10.510.10">
    <property type="entry name" value="Transferase(Phosphotransferase) domain 1"/>
    <property type="match status" value="1"/>
</dbReference>
<feature type="compositionally biased region" description="Low complexity" evidence="25">
    <location>
        <begin position="911"/>
        <end position="927"/>
    </location>
</feature>
<evidence type="ECO:0000256" key="16">
    <source>
        <dbReference type="ARBA" id="ARBA00022990"/>
    </source>
</evidence>
<keyword evidence="7" id="KW-0488">Methylation</keyword>
<evidence type="ECO:0000256" key="13">
    <source>
        <dbReference type="ARBA" id="ARBA00022777"/>
    </source>
</evidence>
<dbReference type="PANTHER" id="PTHR22967:SF105">
    <property type="entry name" value="CYCLIN-G-ASSOCIATED KINASE"/>
    <property type="match status" value="1"/>
</dbReference>
<keyword evidence="9" id="KW-0723">Serine/threonine-protein kinase</keyword>
<evidence type="ECO:0000256" key="11">
    <source>
        <dbReference type="ARBA" id="ARBA00022679"/>
    </source>
</evidence>
<evidence type="ECO:0000256" key="19">
    <source>
        <dbReference type="ARBA" id="ARBA00023329"/>
    </source>
</evidence>
<dbReference type="GO" id="GO:0030136">
    <property type="term" value="C:clathrin-coated vesicle"/>
    <property type="evidence" value="ECO:0007669"/>
    <property type="project" value="UniProtKB-SubCell"/>
</dbReference>
<evidence type="ECO:0000313" key="31">
    <source>
        <dbReference type="RefSeq" id="XP_035700018.1"/>
    </source>
</evidence>
<dbReference type="InterPro" id="IPR011009">
    <property type="entry name" value="Kinase-like_dom_sf"/>
</dbReference>
<keyword evidence="15" id="KW-0965">Cell junction</keyword>
<dbReference type="CDD" id="cd06257">
    <property type="entry name" value="DnaJ"/>
    <property type="match status" value="1"/>
</dbReference>
<feature type="compositionally biased region" description="Basic and acidic residues" evidence="25">
    <location>
        <begin position="328"/>
        <end position="340"/>
    </location>
</feature>
<evidence type="ECO:0000256" key="2">
    <source>
        <dbReference type="ARBA" id="ARBA00004246"/>
    </source>
</evidence>
<dbReference type="GO" id="GO:2000369">
    <property type="term" value="P:regulation of clathrin-dependent endocytosis"/>
    <property type="evidence" value="ECO:0000318"/>
    <property type="project" value="GO_Central"/>
</dbReference>
<dbReference type="Gene3D" id="2.60.40.1110">
    <property type="match status" value="1"/>
</dbReference>
<evidence type="ECO:0000256" key="6">
    <source>
        <dbReference type="ARBA" id="ARBA00012513"/>
    </source>
</evidence>
<dbReference type="Proteomes" id="UP000001554">
    <property type="component" value="Chromosome 15"/>
</dbReference>
<dbReference type="InterPro" id="IPR000719">
    <property type="entry name" value="Prot_kinase_dom"/>
</dbReference>
<dbReference type="InterPro" id="IPR014020">
    <property type="entry name" value="Tensin_C2-dom"/>
</dbReference>
<dbReference type="SUPFAM" id="SSF46565">
    <property type="entry name" value="Chaperone J-domain"/>
    <property type="match status" value="1"/>
</dbReference>
<dbReference type="GO" id="GO:0005524">
    <property type="term" value="F:ATP binding"/>
    <property type="evidence" value="ECO:0007669"/>
    <property type="project" value="UniProtKB-KW"/>
</dbReference>
<evidence type="ECO:0000256" key="17">
    <source>
        <dbReference type="ARBA" id="ARBA00023034"/>
    </source>
</evidence>
<feature type="domain" description="C2 tensin-type" evidence="29">
    <location>
        <begin position="561"/>
        <end position="699"/>
    </location>
</feature>
<feature type="compositionally biased region" description="Acidic residues" evidence="25">
    <location>
        <begin position="808"/>
        <end position="817"/>
    </location>
</feature>
<dbReference type="SMART" id="SM01326">
    <property type="entry name" value="PTEN_C2"/>
    <property type="match status" value="1"/>
</dbReference>
<evidence type="ECO:0000256" key="20">
    <source>
        <dbReference type="ARBA" id="ARBA00047899"/>
    </source>
</evidence>
<dbReference type="Gene3D" id="1.10.287.110">
    <property type="entry name" value="DnaJ domain"/>
    <property type="match status" value="1"/>
</dbReference>
<dbReference type="InterPro" id="IPR036869">
    <property type="entry name" value="J_dom_sf"/>
</dbReference>
<reference evidence="30" key="1">
    <citation type="journal article" date="2020" name="Nat. Ecol. Evol.">
        <title>Deeply conserved synteny resolves early events in vertebrate evolution.</title>
        <authorList>
            <person name="Simakov O."/>
            <person name="Marletaz F."/>
            <person name="Yue J.X."/>
            <person name="O'Connell B."/>
            <person name="Jenkins J."/>
            <person name="Brandt A."/>
            <person name="Calef R."/>
            <person name="Tung C.H."/>
            <person name="Huang T.K."/>
            <person name="Schmutz J."/>
            <person name="Satoh N."/>
            <person name="Yu J.K."/>
            <person name="Putnam N.H."/>
            <person name="Green R.E."/>
            <person name="Rokhsar D.S."/>
        </authorList>
    </citation>
    <scope>NUCLEOTIDE SEQUENCE [LARGE SCALE GENOMIC DNA]</scope>
    <source>
        <strain evidence="30">S238N-H82</strain>
    </source>
</reference>
<evidence type="ECO:0000256" key="18">
    <source>
        <dbReference type="ARBA" id="ARBA00023306"/>
    </source>
</evidence>
<evidence type="ECO:0000256" key="10">
    <source>
        <dbReference type="ARBA" id="ARBA00022553"/>
    </source>
</evidence>
<evidence type="ECO:0000259" key="26">
    <source>
        <dbReference type="PROSITE" id="PS50011"/>
    </source>
</evidence>
<dbReference type="OrthoDB" id="1717591at2759"/>
<dbReference type="GO" id="GO:0005737">
    <property type="term" value="C:cytoplasm"/>
    <property type="evidence" value="ECO:0000318"/>
    <property type="project" value="GO_Central"/>
</dbReference>
<evidence type="ECO:0000259" key="29">
    <source>
        <dbReference type="PROSITE" id="PS51182"/>
    </source>
</evidence>
<dbReference type="RefSeq" id="XP_035700018.1">
    <property type="nucleotide sequence ID" value="XM_035844125.1"/>
</dbReference>
<dbReference type="PROSITE" id="PS50011">
    <property type="entry name" value="PROTEIN_KINASE_DOM"/>
    <property type="match status" value="1"/>
</dbReference>
<dbReference type="OMA" id="HYKNTNL"/>
<evidence type="ECO:0000256" key="23">
    <source>
        <dbReference type="ARBA" id="ARBA00068393"/>
    </source>
</evidence>
<evidence type="ECO:0000259" key="27">
    <source>
        <dbReference type="PROSITE" id="PS50076"/>
    </source>
</evidence>
<evidence type="ECO:0000256" key="9">
    <source>
        <dbReference type="ARBA" id="ARBA00022527"/>
    </source>
</evidence>
<sequence>MSDFLKSALGYLSPSGSGNDNEFVGQLVELGDIKLRVKRVIAEGGFAVVYVAEDLAKKKEYALKRLLASDEDASKNIIQEICFIKKLSGHPNIIQFLSAASISKEESDHGQAEFLLLTELCTGGPLVDVLNSHQSLPCDLVLQVFYQTCRAVQHMHRQKPPIIHRDLKVENLLISSRGLIKLCDFGSATTTSYSPDHTWSAHQRAMAEEELTRNTTPMYRTPEMLDLYQNYPINDRVDIWALGCVLYLLCYGQHPFEDSAKLRILNAKYSIPETDVKYTVFHGLIDMMLKTSPMERPDISTLVERLQEIAIARNVNPKSPLQLAETRPPQDLDRKPEEGQAKSLDSPTHSSHGDLEGASGNALLDKMKGGAGSFLKNLKDTSSKVMQSMASYTRTDMDLTYVTSRLIVMSFPAEGIEATIKNNLEEVRLYLDSRHTGHYAVYNLAQRTYRHHKFHNRVSECGWPPKRAPSLSNLFAICKNMLQWLRQDPRNICVLHCLDGKVSSATVVCAFLVFCKLFTSPEPALYMFSMRRAPPGIGPCHKRYIEYVCDMLGDSAVLPHSRPLMLKAVVMKPVPLFNKQRTGCRPFCEVYIGDDRILTTSEEYEKMSGFSVEDGRVVIPVNLLVTGDVVVQLYHARSTFGGKMQGKVTSIKMFQVQFHTGFVDPKASSITFSKYDLDACDLADKYPDLFSVTFELSVGQEPQKRSPVPWENFSPKGINPKILFTASEEYSQAIADFGKLQATSQPSGLPAGRTERAMITPYQDHSGQDSDASDASPSHFDQSGEPPSPTEEPEGQVAQSAEEHLELMEEEESDDEWAVWSRQRSGQADGADADDTVSLQQLAEEEEGTSKSAFNLYSTDLQSTDTSAEGVAIDLLNLGSENPAPDILEGSREHGPDLLGGGLKPSQSNASSVKSSLENLSNLNLLSGPDQIDPRAKQNGSQIENLLGDTYGPIHQDKEIIHPKGPKSSQGMFDPFADFSNDKVDDTTFDPFTSPSKSQSGSSQKSADDFFKVMESTPSQGPSETDLMGTWGHQASATLTHVSTDPNLLGTWSPNTFHQSHSQPNLMAWGGTSPGSSGKNTPISLSGRTSPVTSPSHQPKPAGKVYDPFADLGNFRSHLTPGNNSEPAAAKQAGSSFASPGQGTASPGQGWGGGQQQPWQQAGRPMGGQIPQSSPQQQQQAFKSKPNYNINLPMTDKDNRSRWNPSAYGARPKVEETAFEDLLSQQGFASSAKKSERVSLKELRKELRAGETDPQKLKILDWIEGKEGNIRALLSSLHTVLWEGEHRWKEVGMHQLVQPDQVKKYYRKACLSVHPDKHVDKPTEEMAKLIFFELNAAWAEFEEQGSKPLY</sequence>
<dbReference type="KEGG" id="bfo:118432516"/>
<keyword evidence="30" id="KW-1185">Reference proteome</keyword>
<evidence type="ECO:0000313" key="30">
    <source>
        <dbReference type="Proteomes" id="UP000001554"/>
    </source>
</evidence>
<evidence type="ECO:0000256" key="25">
    <source>
        <dbReference type="SAM" id="MobiDB-lite"/>
    </source>
</evidence>
<comment type="function">
    <text evidence="22">Associates with cyclin G and CDK5. Seems to act as an auxilin homolog that is involved in the uncoating of clathrin-coated vesicles by Hsc70 in non-neuronal cells. Expression oscillates slightly during the cell cycle, peaking at G1. May play a role in clathrin-mediated endocytosis and intracellular trafficking, and in the dynamics of clathrin assembly/disassembly.</text>
</comment>
<feature type="compositionally biased region" description="Low complexity" evidence="25">
    <location>
        <begin position="994"/>
        <end position="1005"/>
    </location>
</feature>
<evidence type="ECO:0000256" key="8">
    <source>
        <dbReference type="ARBA" id="ARBA00022490"/>
    </source>
</evidence>
<keyword evidence="13" id="KW-0418">Kinase</keyword>
<feature type="region of interest" description="Disordered" evidence="25">
    <location>
        <begin position="879"/>
        <end position="1025"/>
    </location>
</feature>